<dbReference type="AlphaFoldDB" id="A0A1I0XIV6"/>
<organism evidence="2 3">
    <name type="scientific">Poseidonocella pacifica</name>
    <dbReference type="NCBI Taxonomy" id="871651"/>
    <lineage>
        <taxon>Bacteria</taxon>
        <taxon>Pseudomonadati</taxon>
        <taxon>Pseudomonadota</taxon>
        <taxon>Alphaproteobacteria</taxon>
        <taxon>Rhodobacterales</taxon>
        <taxon>Roseobacteraceae</taxon>
        <taxon>Poseidonocella</taxon>
    </lineage>
</organism>
<feature type="transmembrane region" description="Helical" evidence="1">
    <location>
        <begin position="6"/>
        <end position="30"/>
    </location>
</feature>
<name>A0A1I0XIV6_9RHOB</name>
<feature type="transmembrane region" description="Helical" evidence="1">
    <location>
        <begin position="89"/>
        <end position="107"/>
    </location>
</feature>
<accession>A0A1I0XIV6</accession>
<keyword evidence="1" id="KW-1133">Transmembrane helix</keyword>
<sequence length="108" mass="11515">MIDRLDLWIVIVGLGLGSFLLRFAFLGLVGGRELPAWLSRHLRYTAVAVLPALIAPLILWPGATDGQIDPARLSASAVTIGVGLWTKNVLLSIACGAVTLYGMLYLLG</sequence>
<dbReference type="OrthoDB" id="6119856at2"/>
<dbReference type="Pfam" id="PF05437">
    <property type="entry name" value="AzlD"/>
    <property type="match status" value="1"/>
</dbReference>
<keyword evidence="3" id="KW-1185">Reference proteome</keyword>
<keyword evidence="1" id="KW-0812">Transmembrane</keyword>
<evidence type="ECO:0000313" key="2">
    <source>
        <dbReference type="EMBL" id="SFA99893.1"/>
    </source>
</evidence>
<dbReference type="RefSeq" id="WP_092064551.1">
    <property type="nucleotide sequence ID" value="NZ_FOJU01000003.1"/>
</dbReference>
<proteinExistence type="predicted"/>
<evidence type="ECO:0000313" key="3">
    <source>
        <dbReference type="Proteomes" id="UP000198796"/>
    </source>
</evidence>
<keyword evidence="1" id="KW-0472">Membrane</keyword>
<protein>
    <submittedName>
        <fullName evidence="2">Branched-chain amino acid transport protein</fullName>
    </submittedName>
</protein>
<gene>
    <name evidence="2" type="ORF">SAMN05421688_2229</name>
</gene>
<dbReference type="STRING" id="871651.SAMN05421688_2229"/>
<dbReference type="EMBL" id="FOJU01000003">
    <property type="protein sequence ID" value="SFA99893.1"/>
    <property type="molecule type" value="Genomic_DNA"/>
</dbReference>
<dbReference type="Proteomes" id="UP000198796">
    <property type="component" value="Unassembled WGS sequence"/>
</dbReference>
<evidence type="ECO:0000256" key="1">
    <source>
        <dbReference type="SAM" id="Phobius"/>
    </source>
</evidence>
<reference evidence="2 3" key="1">
    <citation type="submission" date="2016-10" db="EMBL/GenBank/DDBJ databases">
        <authorList>
            <person name="de Groot N.N."/>
        </authorList>
    </citation>
    <scope>NUCLEOTIDE SEQUENCE [LARGE SCALE GENOMIC DNA]</scope>
    <source>
        <strain evidence="2 3">DSM 29316</strain>
    </source>
</reference>
<dbReference type="InterPro" id="IPR008407">
    <property type="entry name" value="Brnchd-chn_aa_trnsp_AzlD"/>
</dbReference>
<feature type="transmembrane region" description="Helical" evidence="1">
    <location>
        <begin position="42"/>
        <end position="63"/>
    </location>
</feature>